<comment type="caution">
    <text evidence="3">The sequence shown here is derived from an EMBL/GenBank/DDBJ whole genome shotgun (WGS) entry which is preliminary data.</text>
</comment>
<evidence type="ECO:0000256" key="1">
    <source>
        <dbReference type="SAM" id="Coils"/>
    </source>
</evidence>
<gene>
    <name evidence="3" type="ORF">C8A00DRAFT_19662</name>
</gene>
<organism evidence="3 4">
    <name type="scientific">Chaetomidium leptoderma</name>
    <dbReference type="NCBI Taxonomy" id="669021"/>
    <lineage>
        <taxon>Eukaryota</taxon>
        <taxon>Fungi</taxon>
        <taxon>Dikarya</taxon>
        <taxon>Ascomycota</taxon>
        <taxon>Pezizomycotina</taxon>
        <taxon>Sordariomycetes</taxon>
        <taxon>Sordariomycetidae</taxon>
        <taxon>Sordariales</taxon>
        <taxon>Chaetomiaceae</taxon>
        <taxon>Chaetomidium</taxon>
    </lineage>
</organism>
<feature type="coiled-coil region" evidence="1">
    <location>
        <begin position="129"/>
        <end position="187"/>
    </location>
</feature>
<name>A0AAN6VBT2_9PEZI</name>
<evidence type="ECO:0000313" key="3">
    <source>
        <dbReference type="EMBL" id="KAK4148517.1"/>
    </source>
</evidence>
<feature type="compositionally biased region" description="Acidic residues" evidence="2">
    <location>
        <begin position="469"/>
        <end position="479"/>
    </location>
</feature>
<keyword evidence="1" id="KW-0175">Coiled coil</keyword>
<sequence length="1446" mass="166001">MVVVHEVGEPQCQALNLSDAQRCIAEATAHDGLFCRFHARQCFGLYMGYKRRNAELDALANQEPVCLGGSKTPLASWTFEGIVSEEQLREVHEYLFRQYVLLGKVISARKLHHKHFFPLDMDYGHKAYLDKLVSTRHSVLKALENLERRTAELLYEKEKWFSWVRQVQDDEDHNRDKEQKKVKLEAALFRRHWREVEARLATTREKEEKKRQEAYLDEAWKERVAAGPDTDGDASWDPIEDLFEDDRGRYLDLIRNFLWMEAPPALAAEVAEDEEKAAAEAGGPPPAAGSTGEQPEKVTVATEEPAAAQGVGEQAASGQAKKPRKRGGKKKSNKTGQSIPDIAKIESRDDIRKRLREGIEKDYSHVNGPMIVGTAHNPAELLDRTAPVKDEDISELIADITEIKMLLFCRQIMSHSALLPAALRANSVGEFLSDPSLADSDLRDLCLRVEQPTLQALRDACADFARGDEPDDNDEEEQDGDKVDLRPAADYIRQHLRYDDLAPDFLIRALNSLYRGPKPSQKQLLDAVSDDNGPENKKMKVRLCGRNIWNHASQGSMARAGWLHFSIMAKDCSFQEAIGLCRNWDEFFELNILALWQYFPASKWTGWSGSYLTEELTQLGFVPFHMDFSARENTTYTHLDSLSRKTLRRQQTIVERRNVVCAHMKRNDPVTRRFIQYAAMLPGELLILVRDGRDGRIIVAPDKEHRWIVRRRRGVTAVGRNSRDDNWDTVFDVGPLFFSLAEVSRQWHFGFSSYYEVYVWDFAPGKTPMTMYHHIRGMLCKARRIKGNRGKYAHMKQTMETLTREQDTKRVRQIKPGEDALSLYDELSGPNATFWIKTTNLAEAIQTTEDIAPGSSPYMYYNDTDVAEDAILFEEELVKGYPEDMPFVEIKNPIRHLEASHLPLSIMNRVIKDMENSMPPELERAFGFQKRLGGSDNQESPDPTSPPELQSYDPGSDQFPYSVPPIWRQAHGEITSAVWDSERASLLDRLGFSSAELELTDDDVNGMSGTQEIMERDRAYVYKDSFHLGDLEPGAQERYKESMKLIVGVQKYESPRPQDHLDWAWFCMELLGWLNLELYYDEYNPEVMSPWPHRYIVQDMVQAFMTMGLFFPGVPETSIIQEYLGSEEGKGFKASKLFDPASRCAKRPDVRTRTSTSYRPETFWNDWVKLYEGDKHYLDWYPWDWSMAVKPIIAKLYKAGMIGPAAREAHPDLVPGNATASTEPHRPGQLDLFIKFSNAGKFWEGVPPTFVDYKDWPQLLPAARAFASKCKASNNKTARFSLLRLWSAPHFYPLMMMLPRRPSASFIDPVGRVWEWKFIPKDMALSEWSIHNTIMLRLGYLREQMMGLGLGFQTPADKARGRLFADVLYSGQDKWRHGQCDLDERVVQRGDLIMVMGEDEKDLLRWCTVVTFALQTKPWLREVDLWKSFVNVDLEFLEGLDEFWLD</sequence>
<dbReference type="EMBL" id="MU857344">
    <property type="protein sequence ID" value="KAK4148517.1"/>
    <property type="molecule type" value="Genomic_DNA"/>
</dbReference>
<feature type="compositionally biased region" description="Basic residues" evidence="2">
    <location>
        <begin position="321"/>
        <end position="333"/>
    </location>
</feature>
<proteinExistence type="predicted"/>
<dbReference type="Proteomes" id="UP001302745">
    <property type="component" value="Unassembled WGS sequence"/>
</dbReference>
<evidence type="ECO:0000313" key="4">
    <source>
        <dbReference type="Proteomes" id="UP001302745"/>
    </source>
</evidence>
<feature type="region of interest" description="Disordered" evidence="2">
    <location>
        <begin position="464"/>
        <end position="484"/>
    </location>
</feature>
<keyword evidence="4" id="KW-1185">Reference proteome</keyword>
<protein>
    <submittedName>
        <fullName evidence="3">Uncharacterized protein</fullName>
    </submittedName>
</protein>
<accession>A0AAN6VBT2</accession>
<feature type="region of interest" description="Disordered" evidence="2">
    <location>
        <begin position="931"/>
        <end position="956"/>
    </location>
</feature>
<reference evidence="3" key="2">
    <citation type="submission" date="2023-05" db="EMBL/GenBank/DDBJ databases">
        <authorList>
            <consortium name="Lawrence Berkeley National Laboratory"/>
            <person name="Steindorff A."/>
            <person name="Hensen N."/>
            <person name="Bonometti L."/>
            <person name="Westerberg I."/>
            <person name="Brannstrom I.O."/>
            <person name="Guillou S."/>
            <person name="Cros-Aarteil S."/>
            <person name="Calhoun S."/>
            <person name="Haridas S."/>
            <person name="Kuo A."/>
            <person name="Mondo S."/>
            <person name="Pangilinan J."/>
            <person name="Riley R."/>
            <person name="Labutti K."/>
            <person name="Andreopoulos B."/>
            <person name="Lipzen A."/>
            <person name="Chen C."/>
            <person name="Yanf M."/>
            <person name="Daum C."/>
            <person name="Ng V."/>
            <person name="Clum A."/>
            <person name="Ohm R."/>
            <person name="Martin F."/>
            <person name="Silar P."/>
            <person name="Natvig D."/>
            <person name="Lalanne C."/>
            <person name="Gautier V."/>
            <person name="Ament-Velasquez S.L."/>
            <person name="Kruys A."/>
            <person name="Hutchinson M.I."/>
            <person name="Powell A.J."/>
            <person name="Barry K."/>
            <person name="Miller A.N."/>
            <person name="Grigoriev I.V."/>
            <person name="Debuchy R."/>
            <person name="Gladieux P."/>
            <person name="Thoren M.H."/>
            <person name="Johannesson H."/>
        </authorList>
    </citation>
    <scope>NUCLEOTIDE SEQUENCE</scope>
    <source>
        <strain evidence="3">CBS 538.74</strain>
    </source>
</reference>
<reference evidence="3" key="1">
    <citation type="journal article" date="2023" name="Mol. Phylogenet. Evol.">
        <title>Genome-scale phylogeny and comparative genomics of the fungal order Sordariales.</title>
        <authorList>
            <person name="Hensen N."/>
            <person name="Bonometti L."/>
            <person name="Westerberg I."/>
            <person name="Brannstrom I.O."/>
            <person name="Guillou S."/>
            <person name="Cros-Aarteil S."/>
            <person name="Calhoun S."/>
            <person name="Haridas S."/>
            <person name="Kuo A."/>
            <person name="Mondo S."/>
            <person name="Pangilinan J."/>
            <person name="Riley R."/>
            <person name="LaButti K."/>
            <person name="Andreopoulos B."/>
            <person name="Lipzen A."/>
            <person name="Chen C."/>
            <person name="Yan M."/>
            <person name="Daum C."/>
            <person name="Ng V."/>
            <person name="Clum A."/>
            <person name="Steindorff A."/>
            <person name="Ohm R.A."/>
            <person name="Martin F."/>
            <person name="Silar P."/>
            <person name="Natvig D.O."/>
            <person name="Lalanne C."/>
            <person name="Gautier V."/>
            <person name="Ament-Velasquez S.L."/>
            <person name="Kruys A."/>
            <person name="Hutchinson M.I."/>
            <person name="Powell A.J."/>
            <person name="Barry K."/>
            <person name="Miller A.N."/>
            <person name="Grigoriev I.V."/>
            <person name="Debuchy R."/>
            <person name="Gladieux P."/>
            <person name="Hiltunen Thoren M."/>
            <person name="Johannesson H."/>
        </authorList>
    </citation>
    <scope>NUCLEOTIDE SEQUENCE</scope>
    <source>
        <strain evidence="3">CBS 538.74</strain>
    </source>
</reference>
<evidence type="ECO:0000256" key="2">
    <source>
        <dbReference type="SAM" id="MobiDB-lite"/>
    </source>
</evidence>
<feature type="region of interest" description="Disordered" evidence="2">
    <location>
        <begin position="269"/>
        <end position="343"/>
    </location>
</feature>